<dbReference type="InterPro" id="IPR037401">
    <property type="entry name" value="SnoaL-like"/>
</dbReference>
<dbReference type="Proteomes" id="UP001500929">
    <property type="component" value="Unassembled WGS sequence"/>
</dbReference>
<dbReference type="Pfam" id="PF12680">
    <property type="entry name" value="SnoaL_2"/>
    <property type="match status" value="1"/>
</dbReference>
<evidence type="ECO:0000259" key="1">
    <source>
        <dbReference type="Pfam" id="PF12680"/>
    </source>
</evidence>
<dbReference type="Gene3D" id="3.10.450.50">
    <property type="match status" value="1"/>
</dbReference>
<reference evidence="2 3" key="1">
    <citation type="journal article" date="2019" name="Int. J. Syst. Evol. Microbiol.">
        <title>The Global Catalogue of Microorganisms (GCM) 10K type strain sequencing project: providing services to taxonomists for standard genome sequencing and annotation.</title>
        <authorList>
            <consortium name="The Broad Institute Genomics Platform"/>
            <consortium name="The Broad Institute Genome Sequencing Center for Infectious Disease"/>
            <person name="Wu L."/>
            <person name="Ma J."/>
        </authorList>
    </citation>
    <scope>NUCLEOTIDE SEQUENCE [LARGE SCALE GENOMIC DNA]</scope>
    <source>
        <strain evidence="2 3">JCM 16117</strain>
    </source>
</reference>
<evidence type="ECO:0000313" key="2">
    <source>
        <dbReference type="EMBL" id="GAA2247112.1"/>
    </source>
</evidence>
<protein>
    <recommendedName>
        <fullName evidence="1">SnoaL-like domain-containing protein</fullName>
    </recommendedName>
</protein>
<evidence type="ECO:0000313" key="3">
    <source>
        <dbReference type="Proteomes" id="UP001500929"/>
    </source>
</evidence>
<keyword evidence="3" id="KW-1185">Reference proteome</keyword>
<organism evidence="2 3">
    <name type="scientific">Herbiconiux moechotypicola</name>
    <dbReference type="NCBI Taxonomy" id="637393"/>
    <lineage>
        <taxon>Bacteria</taxon>
        <taxon>Bacillati</taxon>
        <taxon>Actinomycetota</taxon>
        <taxon>Actinomycetes</taxon>
        <taxon>Micrococcales</taxon>
        <taxon>Microbacteriaceae</taxon>
        <taxon>Herbiconiux</taxon>
    </lineage>
</organism>
<dbReference type="EMBL" id="BAAAQY010000013">
    <property type="protein sequence ID" value="GAA2247112.1"/>
    <property type="molecule type" value="Genomic_DNA"/>
</dbReference>
<gene>
    <name evidence="2" type="ORF">GCM10009851_35660</name>
</gene>
<sequence length="121" mass="13616">MSDDATRLASWIDGYRAAWLSNDPDQIRALFTEEGVYHPGPSGESWQGHDEIVAGWLDARDEPGDTEFSWEPVVATAEVGVAQCVSTYRSGAVYDNLWVIRFAPDGRATSYTDWWIQREES</sequence>
<comment type="caution">
    <text evidence="2">The sequence shown here is derived from an EMBL/GenBank/DDBJ whole genome shotgun (WGS) entry which is preliminary data.</text>
</comment>
<dbReference type="RefSeq" id="WP_259481034.1">
    <property type="nucleotide sequence ID" value="NZ_BAAAQY010000013.1"/>
</dbReference>
<name>A0ABN3E3L7_9MICO</name>
<dbReference type="SUPFAM" id="SSF54427">
    <property type="entry name" value="NTF2-like"/>
    <property type="match status" value="1"/>
</dbReference>
<accession>A0ABN3E3L7</accession>
<proteinExistence type="predicted"/>
<dbReference type="InterPro" id="IPR032710">
    <property type="entry name" value="NTF2-like_dom_sf"/>
</dbReference>
<feature type="domain" description="SnoaL-like" evidence="1">
    <location>
        <begin position="14"/>
        <end position="110"/>
    </location>
</feature>